<accession>A0ABU4W9U4</accession>
<sequence>MSYKKSFSEVESKYWGDYKARMSKAQGVEDVKKIFSMFVADMVKEIEPKLNPVYGEFEGDFEIDTEGEKKYKVSKKIEEDPIYKELVETSDLDAILDKFAEMAVNKEIHLSKKEPQENGKKIIH</sequence>
<evidence type="ECO:0000313" key="1">
    <source>
        <dbReference type="EMBL" id="MDX8335185.1"/>
    </source>
</evidence>
<dbReference type="EMBL" id="JAVIKH010000001">
    <property type="protein sequence ID" value="MDX8335185.1"/>
    <property type="molecule type" value="Genomic_DNA"/>
</dbReference>
<organism evidence="1 2">
    <name type="scientific">Candidatus Cetobacterium colombiensis</name>
    <dbReference type="NCBI Taxonomy" id="3073100"/>
    <lineage>
        <taxon>Bacteria</taxon>
        <taxon>Fusobacteriati</taxon>
        <taxon>Fusobacteriota</taxon>
        <taxon>Fusobacteriia</taxon>
        <taxon>Fusobacteriales</taxon>
        <taxon>Fusobacteriaceae</taxon>
        <taxon>Cetobacterium</taxon>
    </lineage>
</organism>
<comment type="caution">
    <text evidence="1">The sequence shown here is derived from an EMBL/GenBank/DDBJ whole genome shotgun (WGS) entry which is preliminary data.</text>
</comment>
<proteinExistence type="predicted"/>
<keyword evidence="2" id="KW-1185">Reference proteome</keyword>
<dbReference type="RefSeq" id="WP_320312594.1">
    <property type="nucleotide sequence ID" value="NZ_JAVIKH010000001.1"/>
</dbReference>
<protein>
    <submittedName>
        <fullName evidence="1">Uncharacterized protein</fullName>
    </submittedName>
</protein>
<gene>
    <name evidence="1" type="ORF">RFV38_01535</name>
</gene>
<reference evidence="2" key="1">
    <citation type="submission" date="2023-07" db="EMBL/GenBank/DDBJ databases">
        <authorList>
            <person name="Colorado M.A."/>
            <person name="Villamil L.M."/>
            <person name="Melo J.F."/>
            <person name="Rodriguez J.A."/>
            <person name="Ruiz R.Y."/>
        </authorList>
    </citation>
    <scope>NUCLEOTIDE SEQUENCE [LARGE SCALE GENOMIC DNA]</scope>
    <source>
        <strain evidence="2">C33</strain>
    </source>
</reference>
<name>A0ABU4W9U4_9FUSO</name>
<dbReference type="Proteomes" id="UP001279681">
    <property type="component" value="Unassembled WGS sequence"/>
</dbReference>
<evidence type="ECO:0000313" key="2">
    <source>
        <dbReference type="Proteomes" id="UP001279681"/>
    </source>
</evidence>